<keyword evidence="2" id="KW-1185">Reference proteome</keyword>
<comment type="caution">
    <text evidence="1">The sequence shown here is derived from an EMBL/GenBank/DDBJ whole genome shotgun (WGS) entry which is preliminary data.</text>
</comment>
<evidence type="ECO:0000313" key="1">
    <source>
        <dbReference type="EMBL" id="KAK3750116.1"/>
    </source>
</evidence>
<protein>
    <submittedName>
        <fullName evidence="1">Uncharacterized protein</fullName>
    </submittedName>
</protein>
<accession>A0AAE1D1D5</accession>
<proteinExistence type="predicted"/>
<gene>
    <name evidence="1" type="ORF">RRG08_006110</name>
</gene>
<evidence type="ECO:0000313" key="2">
    <source>
        <dbReference type="Proteomes" id="UP001283361"/>
    </source>
</evidence>
<dbReference type="Proteomes" id="UP001283361">
    <property type="component" value="Unassembled WGS sequence"/>
</dbReference>
<dbReference type="AlphaFoldDB" id="A0AAE1D1D5"/>
<dbReference type="EMBL" id="JAWDGP010005904">
    <property type="protein sequence ID" value="KAK3750116.1"/>
    <property type="molecule type" value="Genomic_DNA"/>
</dbReference>
<sequence length="119" mass="13476">MYNLETSPSVSNSPRDISAMIRKICTGFLDKEAGLHAANYVKATHLSCDATCSLISTFCTMQAIGFLKILLSDFVTDWSLIGRPRWYLPPVSVSFHRLQRRIYLSPSTNERNDYIEQPS</sequence>
<reference evidence="1" key="1">
    <citation type="journal article" date="2023" name="G3 (Bethesda)">
        <title>A reference genome for the long-term kleptoplast-retaining sea slug Elysia crispata morphotype clarki.</title>
        <authorList>
            <person name="Eastman K.E."/>
            <person name="Pendleton A.L."/>
            <person name="Shaikh M.A."/>
            <person name="Suttiyut T."/>
            <person name="Ogas R."/>
            <person name="Tomko P."/>
            <person name="Gavelis G."/>
            <person name="Widhalm J.R."/>
            <person name="Wisecaver J.H."/>
        </authorList>
    </citation>
    <scope>NUCLEOTIDE SEQUENCE</scope>
    <source>
        <strain evidence="1">ECLA1</strain>
    </source>
</reference>
<organism evidence="1 2">
    <name type="scientific">Elysia crispata</name>
    <name type="common">lettuce slug</name>
    <dbReference type="NCBI Taxonomy" id="231223"/>
    <lineage>
        <taxon>Eukaryota</taxon>
        <taxon>Metazoa</taxon>
        <taxon>Spiralia</taxon>
        <taxon>Lophotrochozoa</taxon>
        <taxon>Mollusca</taxon>
        <taxon>Gastropoda</taxon>
        <taxon>Heterobranchia</taxon>
        <taxon>Euthyneura</taxon>
        <taxon>Panpulmonata</taxon>
        <taxon>Sacoglossa</taxon>
        <taxon>Placobranchoidea</taxon>
        <taxon>Plakobranchidae</taxon>
        <taxon>Elysia</taxon>
    </lineage>
</organism>
<name>A0AAE1D1D5_9GAST</name>